<feature type="transmembrane region" description="Helical" evidence="1">
    <location>
        <begin position="207"/>
        <end position="227"/>
    </location>
</feature>
<dbReference type="STRING" id="262898.GA0070564_10238"/>
<feature type="transmembrane region" description="Helical" evidence="1">
    <location>
        <begin position="65"/>
        <end position="86"/>
    </location>
</feature>
<feature type="transmembrane region" description="Helical" evidence="1">
    <location>
        <begin position="166"/>
        <end position="187"/>
    </location>
</feature>
<keyword evidence="1" id="KW-0812">Transmembrane</keyword>
<sequence length="276" mass="27872">MSSDARLVRALVGCYPPVWRRRYGEEYAQLLCDMQVHRRPRLVADSLLGAARAHGGALMSGRPSFALPVWAAALFAAAGIGFAKLAEDLSGVATTAHAAVIVAAAVALLALAVAAAPAAAALVPGRAADAWRYVAVPIVGAAAWCGVARVAAAATAGRTVHSGPNIAAFALIAVTGLGVLAATAWAATRILQRVPLAGPGRLRGSAVTAMATGMAGATFAVLVWGLRVRATDAAAFHSDQGLLATPFVSSWLAVLIALCAASVLGAVAARHHRTAP</sequence>
<protein>
    <submittedName>
        <fullName evidence="2">Uncharacterized protein</fullName>
    </submittedName>
</protein>
<dbReference type="RefSeq" id="WP_091604819.1">
    <property type="nucleotide sequence ID" value="NZ_FMCX01000002.1"/>
</dbReference>
<accession>A0A1C4W6H9</accession>
<dbReference type="EMBL" id="FMCX01000002">
    <property type="protein sequence ID" value="SCE91783.1"/>
    <property type="molecule type" value="Genomic_DNA"/>
</dbReference>
<evidence type="ECO:0000256" key="1">
    <source>
        <dbReference type="SAM" id="Phobius"/>
    </source>
</evidence>
<dbReference type="Proteomes" id="UP000199504">
    <property type="component" value="Unassembled WGS sequence"/>
</dbReference>
<evidence type="ECO:0000313" key="2">
    <source>
        <dbReference type="EMBL" id="SCE91783.1"/>
    </source>
</evidence>
<keyword evidence="1" id="KW-0472">Membrane</keyword>
<proteinExistence type="predicted"/>
<name>A0A1C4W6H9_9ACTN</name>
<keyword evidence="1" id="KW-1133">Transmembrane helix</keyword>
<organism evidence="2 3">
    <name type="scientific">Micromonospora mirobrigensis</name>
    <dbReference type="NCBI Taxonomy" id="262898"/>
    <lineage>
        <taxon>Bacteria</taxon>
        <taxon>Bacillati</taxon>
        <taxon>Actinomycetota</taxon>
        <taxon>Actinomycetes</taxon>
        <taxon>Micromonosporales</taxon>
        <taxon>Micromonosporaceae</taxon>
        <taxon>Micromonospora</taxon>
    </lineage>
</organism>
<feature type="transmembrane region" description="Helical" evidence="1">
    <location>
        <begin position="247"/>
        <end position="269"/>
    </location>
</feature>
<dbReference type="OrthoDB" id="5196567at2"/>
<dbReference type="AlphaFoldDB" id="A0A1C4W6H9"/>
<feature type="transmembrane region" description="Helical" evidence="1">
    <location>
        <begin position="130"/>
        <end position="154"/>
    </location>
</feature>
<gene>
    <name evidence="2" type="ORF">GA0070564_10238</name>
</gene>
<keyword evidence="3" id="KW-1185">Reference proteome</keyword>
<reference evidence="3" key="1">
    <citation type="submission" date="2016-06" db="EMBL/GenBank/DDBJ databases">
        <authorList>
            <person name="Varghese N."/>
            <person name="Submissions Spin"/>
        </authorList>
    </citation>
    <scope>NUCLEOTIDE SEQUENCE [LARGE SCALE GENOMIC DNA]</scope>
    <source>
        <strain evidence="3">DSM 44830</strain>
    </source>
</reference>
<evidence type="ECO:0000313" key="3">
    <source>
        <dbReference type="Proteomes" id="UP000199504"/>
    </source>
</evidence>
<feature type="transmembrane region" description="Helical" evidence="1">
    <location>
        <begin position="98"/>
        <end position="123"/>
    </location>
</feature>